<dbReference type="AlphaFoldDB" id="A0A075GHV9"/>
<organism evidence="2">
    <name type="scientific">uncultured marine group II/III euryarchaeote KM3_168_D03</name>
    <dbReference type="NCBI Taxonomy" id="1457920"/>
    <lineage>
        <taxon>Archaea</taxon>
        <taxon>Methanobacteriati</taxon>
        <taxon>Methanobacteriota</taxon>
        <taxon>environmental samples</taxon>
    </lineage>
</organism>
<evidence type="ECO:0008006" key="3">
    <source>
        <dbReference type="Google" id="ProtNLM"/>
    </source>
</evidence>
<dbReference type="Gene3D" id="2.130.10.10">
    <property type="entry name" value="YVTN repeat-like/Quinoprotein amine dehydrogenase"/>
    <property type="match status" value="1"/>
</dbReference>
<accession>A0A075GHV9</accession>
<keyword evidence="1" id="KW-0812">Transmembrane</keyword>
<sequence>MLLVVLLAAPSIFAASAVELGAGISLSDEDLGLNGVVIDGDGETALVFGADGYVRALDAQDPTQQIDLVWPGNEELLYADFHPGDQTALIVGTDGLVLRYAKQDQSLERAAAAVNLEYADMTTVAWNTGGSWAYVGTAEGQLLRLRADADGGAEIHSIAGGGSSPIMAMDCHETIMMCVVAAAMEGIGVIERDHTFTWVGGTGYPWTGIDCPTGDSAYCVAIADNQVIALIELNPSDLSRSIPSVSRLPDIDSYFVGIEAQHGDRTLIATTPAGLIEHDISLNSSYPWLEHDDINDLNLSSDRIVGTWSTGEDSGWIVSRRGYLTPFSAPNTDSAGLLHIWIAIAIPLATGLVVLSLVFSSSKKMQDWTIEKIGSEDEKHHLAKRKARQRRKRK</sequence>
<proteinExistence type="predicted"/>
<feature type="transmembrane region" description="Helical" evidence="1">
    <location>
        <begin position="338"/>
        <end position="359"/>
    </location>
</feature>
<evidence type="ECO:0000313" key="2">
    <source>
        <dbReference type="EMBL" id="AIF03591.1"/>
    </source>
</evidence>
<keyword evidence="1" id="KW-0472">Membrane</keyword>
<dbReference type="InterPro" id="IPR015943">
    <property type="entry name" value="WD40/YVTN_repeat-like_dom_sf"/>
</dbReference>
<name>A0A075GHV9_9EURY</name>
<protein>
    <recommendedName>
        <fullName evidence="3">WD40 repeat domain-containing protein</fullName>
    </recommendedName>
</protein>
<evidence type="ECO:0000256" key="1">
    <source>
        <dbReference type="SAM" id="Phobius"/>
    </source>
</evidence>
<dbReference type="EMBL" id="KF900684">
    <property type="protein sequence ID" value="AIF03591.1"/>
    <property type="molecule type" value="Genomic_DNA"/>
</dbReference>
<dbReference type="SUPFAM" id="SSF101898">
    <property type="entry name" value="NHL repeat"/>
    <property type="match status" value="1"/>
</dbReference>
<keyword evidence="1" id="KW-1133">Transmembrane helix</keyword>
<reference evidence="2" key="1">
    <citation type="journal article" date="2014" name="Genome Biol. Evol.">
        <title>Pangenome evidence for extensive interdomain horizontal transfer affecting lineage core and shell genes in uncultured planktonic thaumarchaeota and euryarchaeota.</title>
        <authorList>
            <person name="Deschamps P."/>
            <person name="Zivanovic Y."/>
            <person name="Moreira D."/>
            <person name="Rodriguez-Valera F."/>
            <person name="Lopez-Garcia P."/>
        </authorList>
    </citation>
    <scope>NUCLEOTIDE SEQUENCE</scope>
</reference>